<dbReference type="CDD" id="cd00580">
    <property type="entry name" value="CHMI"/>
    <property type="match status" value="1"/>
</dbReference>
<dbReference type="Pfam" id="PF02962">
    <property type="entry name" value="CHMI"/>
    <property type="match status" value="1"/>
</dbReference>
<reference evidence="1 2" key="1">
    <citation type="submission" date="2022-04" db="EMBL/GenBank/DDBJ databases">
        <title>Halobacillus sp. isolated from saltern.</title>
        <authorList>
            <person name="Won M."/>
            <person name="Lee C.-M."/>
            <person name="Woen H.-Y."/>
            <person name="Kwon S.-W."/>
        </authorList>
    </citation>
    <scope>NUCLEOTIDE SEQUENCE [LARGE SCALE GENOMIC DNA]</scope>
    <source>
        <strain evidence="1 2">SSBR10-3</strain>
    </source>
</reference>
<evidence type="ECO:0000313" key="2">
    <source>
        <dbReference type="Proteomes" id="UP000831787"/>
    </source>
</evidence>
<keyword evidence="2" id="KW-1185">Reference proteome</keyword>
<evidence type="ECO:0000313" key="1">
    <source>
        <dbReference type="EMBL" id="UOQ45892.1"/>
    </source>
</evidence>
<proteinExistence type="predicted"/>
<organism evidence="1 2">
    <name type="scientific">Halobacillus salinarum</name>
    <dbReference type="NCBI Taxonomy" id="2932257"/>
    <lineage>
        <taxon>Bacteria</taxon>
        <taxon>Bacillati</taxon>
        <taxon>Bacillota</taxon>
        <taxon>Bacilli</taxon>
        <taxon>Bacillales</taxon>
        <taxon>Bacillaceae</taxon>
        <taxon>Halobacillus</taxon>
    </lineage>
</organism>
<dbReference type="PANTHER" id="PTHR37950:SF1">
    <property type="entry name" value="4-HYDROXYPHENYLACETATE CATABOLISM PROTEIN"/>
    <property type="match status" value="1"/>
</dbReference>
<sequence length="126" mass="14543">MPHVIVEYTDNLSPHTDIQSLLEKLSKVLVGRKETYPIGGIRVRAHKVTDYCIADGNEDDAFVHTTFKIGKGRSEETKLATCEELFQVIKEHFAPVYEEKYLALSLELAEFQYKTFKHNNIHSRFN</sequence>
<dbReference type="EMBL" id="CP095073">
    <property type="protein sequence ID" value="UOQ45892.1"/>
    <property type="molecule type" value="Genomic_DNA"/>
</dbReference>
<dbReference type="Proteomes" id="UP000831787">
    <property type="component" value="Chromosome"/>
</dbReference>
<dbReference type="RefSeq" id="WP_244712804.1">
    <property type="nucleotide sequence ID" value="NZ_CP095073.1"/>
</dbReference>
<accession>A0ABY4EN62</accession>
<dbReference type="InterPro" id="IPR004220">
    <property type="entry name" value="5-COMe_2-OHmuconate_Isoase"/>
</dbReference>
<gene>
    <name evidence="1" type="ORF">MUN89_08215</name>
</gene>
<name>A0ABY4EN62_9BACI</name>
<protein>
    <submittedName>
        <fullName evidence="1">5-carboxymethyl-2-hydroxymuconate Delta-isomerase</fullName>
    </submittedName>
</protein>
<dbReference type="Gene3D" id="3.30.429.10">
    <property type="entry name" value="Macrophage Migration Inhibitory Factor"/>
    <property type="match status" value="1"/>
</dbReference>
<dbReference type="PANTHER" id="PTHR37950">
    <property type="entry name" value="4-HYDROXYPHENYLACETATE CATABOLISM PROTEIN"/>
    <property type="match status" value="1"/>
</dbReference>
<dbReference type="InterPro" id="IPR014347">
    <property type="entry name" value="Tautomerase/MIF_sf"/>
</dbReference>
<dbReference type="SUPFAM" id="SSF55331">
    <property type="entry name" value="Tautomerase/MIF"/>
    <property type="match status" value="1"/>
</dbReference>